<feature type="region of interest" description="Disordered" evidence="1">
    <location>
        <begin position="205"/>
        <end position="227"/>
    </location>
</feature>
<accession>A0A9P1CNG2</accession>
<protein>
    <submittedName>
        <fullName evidence="3">S-adenosylmethionine synthase</fullName>
    </submittedName>
</protein>
<reference evidence="2" key="1">
    <citation type="submission" date="2022-10" db="EMBL/GenBank/DDBJ databases">
        <authorList>
            <person name="Chen Y."/>
            <person name="Dougan E. K."/>
            <person name="Chan C."/>
            <person name="Rhodes N."/>
            <person name="Thang M."/>
        </authorList>
    </citation>
    <scope>NUCLEOTIDE SEQUENCE</scope>
</reference>
<dbReference type="Proteomes" id="UP001152797">
    <property type="component" value="Unassembled WGS sequence"/>
</dbReference>
<evidence type="ECO:0000256" key="1">
    <source>
        <dbReference type="SAM" id="MobiDB-lite"/>
    </source>
</evidence>
<keyword evidence="4" id="KW-1185">Reference proteome</keyword>
<feature type="compositionally biased region" description="Low complexity" evidence="1">
    <location>
        <begin position="245"/>
        <end position="261"/>
    </location>
</feature>
<evidence type="ECO:0000313" key="2">
    <source>
        <dbReference type="EMBL" id="CAI3994591.1"/>
    </source>
</evidence>
<sequence>MSWYVGHDGRQVWVEARETVFTCDKPEEELPKRSLTYLASNLQKTVFAEHAIDEDDGKKGKKKDRQAGKQRGFIVRVDQDERVNVLPTLQAAVDKLLSTGVVSRVDLDETEGKKRNKKGRDVEEVPEESEKTGLALGVNECRVEIIARCQHQAHGVGFTISAAEGSILQRIHLFTASKELTVDSFHDALMKALQADGSRVMMGRVSPAIAPDPPEKENKAKEAAKEEDDWLDSLMGRCMVSSSKEGQAAPAAPAEGATQGGYSETKVEPKAKAPVQVPPWLSSTRRLRQA</sequence>
<dbReference type="OrthoDB" id="439937at2759"/>
<comment type="caution">
    <text evidence="2">The sequence shown here is derived from an EMBL/GenBank/DDBJ whole genome shotgun (WGS) entry which is preliminary data.</text>
</comment>
<organism evidence="2">
    <name type="scientific">Cladocopium goreaui</name>
    <dbReference type="NCBI Taxonomy" id="2562237"/>
    <lineage>
        <taxon>Eukaryota</taxon>
        <taxon>Sar</taxon>
        <taxon>Alveolata</taxon>
        <taxon>Dinophyceae</taxon>
        <taxon>Suessiales</taxon>
        <taxon>Symbiodiniaceae</taxon>
        <taxon>Cladocopium</taxon>
    </lineage>
</organism>
<evidence type="ECO:0000313" key="4">
    <source>
        <dbReference type="Proteomes" id="UP001152797"/>
    </source>
</evidence>
<name>A0A9P1CNG2_9DINO</name>
<dbReference type="EMBL" id="CAMXCT030001971">
    <property type="protein sequence ID" value="CAL4781903.1"/>
    <property type="molecule type" value="Genomic_DNA"/>
</dbReference>
<feature type="region of interest" description="Disordered" evidence="1">
    <location>
        <begin position="242"/>
        <end position="290"/>
    </location>
</feature>
<feature type="compositionally biased region" description="Basic and acidic residues" evidence="1">
    <location>
        <begin position="213"/>
        <end position="224"/>
    </location>
</feature>
<gene>
    <name evidence="2" type="ORF">C1SCF055_LOCUS21229</name>
</gene>
<dbReference type="EMBL" id="CAMXCT010001971">
    <property type="protein sequence ID" value="CAI3994591.1"/>
    <property type="molecule type" value="Genomic_DNA"/>
</dbReference>
<dbReference type="EMBL" id="CAMXCT020001971">
    <property type="protein sequence ID" value="CAL1147966.1"/>
    <property type="molecule type" value="Genomic_DNA"/>
</dbReference>
<reference evidence="3 4" key="2">
    <citation type="submission" date="2024-05" db="EMBL/GenBank/DDBJ databases">
        <authorList>
            <person name="Chen Y."/>
            <person name="Shah S."/>
            <person name="Dougan E. K."/>
            <person name="Thang M."/>
            <person name="Chan C."/>
        </authorList>
    </citation>
    <scope>NUCLEOTIDE SEQUENCE [LARGE SCALE GENOMIC DNA]</scope>
</reference>
<evidence type="ECO:0000313" key="3">
    <source>
        <dbReference type="EMBL" id="CAL4781903.1"/>
    </source>
</evidence>
<proteinExistence type="predicted"/>
<dbReference type="AlphaFoldDB" id="A0A9P1CNG2"/>